<sequence length="92" mass="10171">MNSASFYYTGDGFGSEGPRAWYKDPLYAFVTIEPSGQIIIEGKQSQFMSPTPTDKKHPDAPRLSASISNRKESFTCKKIIDTNKTVAVMGCK</sequence>
<proteinExistence type="predicted"/>
<dbReference type="RefSeq" id="WP_240830675.1">
    <property type="nucleotide sequence ID" value="NZ_JAKWBL010000002.1"/>
</dbReference>
<gene>
    <name evidence="1" type="ORF">MKP09_14420</name>
</gene>
<organism evidence="1 2">
    <name type="scientific">Niabella ginsengisoli</name>
    <dbReference type="NCBI Taxonomy" id="522298"/>
    <lineage>
        <taxon>Bacteria</taxon>
        <taxon>Pseudomonadati</taxon>
        <taxon>Bacteroidota</taxon>
        <taxon>Chitinophagia</taxon>
        <taxon>Chitinophagales</taxon>
        <taxon>Chitinophagaceae</taxon>
        <taxon>Niabella</taxon>
    </lineage>
</organism>
<accession>A0ABS9SL57</accession>
<dbReference type="Proteomes" id="UP001202248">
    <property type="component" value="Unassembled WGS sequence"/>
</dbReference>
<keyword evidence="2" id="KW-1185">Reference proteome</keyword>
<reference evidence="1 2" key="1">
    <citation type="submission" date="2022-02" db="EMBL/GenBank/DDBJ databases">
        <authorList>
            <person name="Min J."/>
        </authorList>
    </citation>
    <scope>NUCLEOTIDE SEQUENCE [LARGE SCALE GENOMIC DNA]</scope>
    <source>
        <strain evidence="1 2">GR10-1</strain>
    </source>
</reference>
<comment type="caution">
    <text evidence="1">The sequence shown here is derived from an EMBL/GenBank/DDBJ whole genome shotgun (WGS) entry which is preliminary data.</text>
</comment>
<dbReference type="EMBL" id="JAKWBL010000002">
    <property type="protein sequence ID" value="MCH5599016.1"/>
    <property type="molecule type" value="Genomic_DNA"/>
</dbReference>
<evidence type="ECO:0000313" key="1">
    <source>
        <dbReference type="EMBL" id="MCH5599016.1"/>
    </source>
</evidence>
<evidence type="ECO:0000313" key="2">
    <source>
        <dbReference type="Proteomes" id="UP001202248"/>
    </source>
</evidence>
<name>A0ABS9SL57_9BACT</name>
<protein>
    <submittedName>
        <fullName evidence="1">Uncharacterized protein</fullName>
    </submittedName>
</protein>